<dbReference type="SUPFAM" id="SSF53067">
    <property type="entry name" value="Actin-like ATPase domain"/>
    <property type="match status" value="1"/>
</dbReference>
<dbReference type="Pfam" id="PF00480">
    <property type="entry name" value="ROK"/>
    <property type="match status" value="1"/>
</dbReference>
<sequence length="409" mass="45625">MKAIGAGHNMVDVKKINRGLILYLIYQNKGLSRKALAAKTGLTPAAITLIIGDMLREGLLVETHTVHNGNSLGRKEVILDINLCAYVALGIYLEPCRAKILCCDLSNREIFQTELTGGEKEGSFSSFLDKLAEKILSLLEEYGIKTRYRLIGAGVALSANGSEEGNNETAPEYEKKRGMVQKELSRKLGVDVWADSLTCTMAAADVFLSGETMGQNILFVKYGPKIDASYLSLTYYPQEYRSKPVSLDHFLIDPMGKDCGCGNRGCLHTLAGFQELAEELREIYSEEKTPELVRMTQGHKEQVVGSRLREFYHAADPAVREVIEKGAFYLAMTLKNCLVMLNLSTVVVYGDLFFDSEYWECFSRFLDVLRCRGRVRLSGFHKEIETKGPAFSMVGRFFANGGLLEKVRK</sequence>
<gene>
    <name evidence="4" type="ORF">DWY99_11070</name>
</gene>
<evidence type="ECO:0000256" key="3">
    <source>
        <dbReference type="ARBA" id="ARBA00022629"/>
    </source>
</evidence>
<name>A0A412AVE8_9FIRM</name>
<evidence type="ECO:0000313" key="4">
    <source>
        <dbReference type="EMBL" id="RGQ36872.1"/>
    </source>
</evidence>
<dbReference type="Proteomes" id="UP000284751">
    <property type="component" value="Unassembled WGS sequence"/>
</dbReference>
<keyword evidence="3" id="KW-0119">Carbohydrate metabolism</keyword>
<comment type="similarity">
    <text evidence="2">Belongs to the ROK (NagC/XylR) family.</text>
</comment>
<dbReference type="Gene3D" id="3.30.420.40">
    <property type="match status" value="2"/>
</dbReference>
<evidence type="ECO:0000256" key="1">
    <source>
        <dbReference type="ARBA" id="ARBA00002486"/>
    </source>
</evidence>
<dbReference type="SUPFAM" id="SSF46785">
    <property type="entry name" value="Winged helix' DNA-binding domain"/>
    <property type="match status" value="1"/>
</dbReference>
<dbReference type="InterPro" id="IPR043129">
    <property type="entry name" value="ATPase_NBD"/>
</dbReference>
<evidence type="ECO:0000256" key="2">
    <source>
        <dbReference type="ARBA" id="ARBA00006479"/>
    </source>
</evidence>
<dbReference type="AlphaFoldDB" id="A0A412AVE8"/>
<reference evidence="4 5" key="1">
    <citation type="submission" date="2018-08" db="EMBL/GenBank/DDBJ databases">
        <title>A genome reference for cultivated species of the human gut microbiota.</title>
        <authorList>
            <person name="Zou Y."/>
            <person name="Xue W."/>
            <person name="Luo G."/>
        </authorList>
    </citation>
    <scope>NUCLEOTIDE SEQUENCE [LARGE SCALE GENOMIC DNA]</scope>
    <source>
        <strain evidence="4 5">AF28-26</strain>
    </source>
</reference>
<proteinExistence type="inferred from homology"/>
<dbReference type="Pfam" id="PF13412">
    <property type="entry name" value="HTH_24"/>
    <property type="match status" value="1"/>
</dbReference>
<dbReference type="InterPro" id="IPR000600">
    <property type="entry name" value="ROK"/>
</dbReference>
<comment type="caution">
    <text evidence="4">The sequence shown here is derived from an EMBL/GenBank/DDBJ whole genome shotgun (WGS) entry which is preliminary data.</text>
</comment>
<protein>
    <submittedName>
        <fullName evidence="4">ROK family transcriptional regulator</fullName>
    </submittedName>
</protein>
<dbReference type="GO" id="GO:0042732">
    <property type="term" value="P:D-xylose metabolic process"/>
    <property type="evidence" value="ECO:0007669"/>
    <property type="project" value="UniProtKB-KW"/>
</dbReference>
<keyword evidence="3" id="KW-0859">Xylose metabolism</keyword>
<comment type="function">
    <text evidence="1">Transcriptional repressor of xylose-utilizing enzymes.</text>
</comment>
<dbReference type="EMBL" id="QRTC01000050">
    <property type="protein sequence ID" value="RGQ36872.1"/>
    <property type="molecule type" value="Genomic_DNA"/>
</dbReference>
<dbReference type="PANTHER" id="PTHR18964">
    <property type="entry name" value="ROK (REPRESSOR, ORF, KINASE) FAMILY"/>
    <property type="match status" value="1"/>
</dbReference>
<accession>A0A412AVE8</accession>
<dbReference type="InterPro" id="IPR036388">
    <property type="entry name" value="WH-like_DNA-bd_sf"/>
</dbReference>
<dbReference type="PANTHER" id="PTHR18964:SF149">
    <property type="entry name" value="BIFUNCTIONAL UDP-N-ACETYLGLUCOSAMINE 2-EPIMERASE_N-ACETYLMANNOSAMINE KINASE"/>
    <property type="match status" value="1"/>
</dbReference>
<evidence type="ECO:0000313" key="5">
    <source>
        <dbReference type="Proteomes" id="UP000284751"/>
    </source>
</evidence>
<dbReference type="InterPro" id="IPR036390">
    <property type="entry name" value="WH_DNA-bd_sf"/>
</dbReference>
<dbReference type="Gene3D" id="1.10.10.10">
    <property type="entry name" value="Winged helix-like DNA-binding domain superfamily/Winged helix DNA-binding domain"/>
    <property type="match status" value="1"/>
</dbReference>
<organism evidence="4 5">
    <name type="scientific">[Clostridium] leptum</name>
    <dbReference type="NCBI Taxonomy" id="1535"/>
    <lineage>
        <taxon>Bacteria</taxon>
        <taxon>Bacillati</taxon>
        <taxon>Bacillota</taxon>
        <taxon>Clostridia</taxon>
        <taxon>Eubacteriales</taxon>
        <taxon>Oscillospiraceae</taxon>
        <taxon>Oscillospiraceae incertae sedis</taxon>
    </lineage>
</organism>